<dbReference type="Gene3D" id="3.80.10.10">
    <property type="entry name" value="Ribonuclease Inhibitor"/>
    <property type="match status" value="1"/>
</dbReference>
<keyword evidence="8" id="KW-0067">ATP-binding</keyword>
<dbReference type="InterPro" id="IPR022310">
    <property type="entry name" value="NAD/GMP_synthase"/>
</dbReference>
<dbReference type="SUPFAM" id="SSF52058">
    <property type="entry name" value="L domain-like"/>
    <property type="match status" value="1"/>
</dbReference>
<organism evidence="15 16">
    <name type="scientific">Candidozyma duobushaemuli</name>
    <dbReference type="NCBI Taxonomy" id="1231522"/>
    <lineage>
        <taxon>Eukaryota</taxon>
        <taxon>Fungi</taxon>
        <taxon>Dikarya</taxon>
        <taxon>Ascomycota</taxon>
        <taxon>Saccharomycotina</taxon>
        <taxon>Pichiomycetes</taxon>
        <taxon>Metschnikowiaceae</taxon>
        <taxon>Candidozyma</taxon>
    </lineage>
</organism>
<dbReference type="VEuPathDB" id="FungiDB:CXQ87_004478"/>
<dbReference type="Pfam" id="PF00795">
    <property type="entry name" value="CN_hydrolase"/>
    <property type="match status" value="1"/>
</dbReference>
<keyword evidence="11" id="KW-0175">Coiled coil</keyword>
<dbReference type="EMBL" id="PKFP01000006">
    <property type="protein sequence ID" value="PVH16920.1"/>
    <property type="molecule type" value="Genomic_DNA"/>
</dbReference>
<dbReference type="PROSITE" id="PS50263">
    <property type="entry name" value="CN_HYDROLASE"/>
    <property type="match status" value="1"/>
</dbReference>
<dbReference type="InterPro" id="IPR014445">
    <property type="entry name" value="Gln-dep_NAD_synthase"/>
</dbReference>
<dbReference type="GO" id="GO:0009435">
    <property type="term" value="P:NAD+ biosynthetic process"/>
    <property type="evidence" value="ECO:0007669"/>
    <property type="project" value="UniProtKB-UniPathway"/>
</dbReference>
<comment type="similarity">
    <text evidence="2">In the C-terminal section; belongs to the NAD synthetase family.</text>
</comment>
<name>A0A2V1AFR7_9ASCO</name>
<dbReference type="Pfam" id="PF02540">
    <property type="entry name" value="NAD_synthase"/>
    <property type="match status" value="1"/>
</dbReference>
<dbReference type="GO" id="GO:0005524">
    <property type="term" value="F:ATP binding"/>
    <property type="evidence" value="ECO:0007669"/>
    <property type="project" value="UniProtKB-KW"/>
</dbReference>
<evidence type="ECO:0000259" key="13">
    <source>
        <dbReference type="PROSITE" id="PS50263"/>
    </source>
</evidence>
<dbReference type="UniPathway" id="UPA00253">
    <property type="reaction ID" value="UER00334"/>
</dbReference>
<feature type="compositionally biased region" description="Basic and acidic residues" evidence="12">
    <location>
        <begin position="344"/>
        <end position="367"/>
    </location>
</feature>
<evidence type="ECO:0000256" key="1">
    <source>
        <dbReference type="ARBA" id="ARBA00005188"/>
    </source>
</evidence>
<dbReference type="InterPro" id="IPR006121">
    <property type="entry name" value="HMA_dom"/>
</dbReference>
<dbReference type="PROSITE" id="PS50846">
    <property type="entry name" value="HMA_2"/>
    <property type="match status" value="1"/>
</dbReference>
<keyword evidence="6" id="KW-0677">Repeat</keyword>
<dbReference type="GO" id="GO:0046872">
    <property type="term" value="F:metal ion binding"/>
    <property type="evidence" value="ECO:0007669"/>
    <property type="project" value="InterPro"/>
</dbReference>
<dbReference type="SUPFAM" id="SSF56317">
    <property type="entry name" value="Carbon-nitrogen hydrolase"/>
    <property type="match status" value="1"/>
</dbReference>
<evidence type="ECO:0000256" key="7">
    <source>
        <dbReference type="ARBA" id="ARBA00022741"/>
    </source>
</evidence>
<dbReference type="SUPFAM" id="SSF51197">
    <property type="entry name" value="Clavaminate synthase-like"/>
    <property type="match status" value="1"/>
</dbReference>
<evidence type="ECO:0000256" key="2">
    <source>
        <dbReference type="ARBA" id="ARBA00007145"/>
    </source>
</evidence>
<dbReference type="InterPro" id="IPR014729">
    <property type="entry name" value="Rossmann-like_a/b/a_fold"/>
</dbReference>
<dbReference type="FunFam" id="3.40.50.620:FF:000036">
    <property type="entry name" value="Glutamine-dependent NAD(+) synthetase"/>
    <property type="match status" value="1"/>
</dbReference>
<evidence type="ECO:0000256" key="4">
    <source>
        <dbReference type="ARBA" id="ARBA00022598"/>
    </source>
</evidence>
<dbReference type="CDD" id="cd07570">
    <property type="entry name" value="GAT_Gln-NAD-synth"/>
    <property type="match status" value="1"/>
</dbReference>
<comment type="caution">
    <text evidence="15">The sequence shown here is derived from an EMBL/GenBank/DDBJ whole genome shotgun (WGS) entry which is preliminary data.</text>
</comment>
<evidence type="ECO:0000256" key="6">
    <source>
        <dbReference type="ARBA" id="ARBA00022737"/>
    </source>
</evidence>
<dbReference type="InterPro" id="IPR003694">
    <property type="entry name" value="NAD_synthase"/>
</dbReference>
<dbReference type="Gene3D" id="3.40.50.620">
    <property type="entry name" value="HUPs"/>
    <property type="match status" value="1"/>
</dbReference>
<evidence type="ECO:0000259" key="14">
    <source>
        <dbReference type="PROSITE" id="PS50846"/>
    </source>
</evidence>
<evidence type="ECO:0000256" key="12">
    <source>
        <dbReference type="SAM" id="MobiDB-lite"/>
    </source>
</evidence>
<dbReference type="EC" id="6.3.5.1" evidence="3"/>
<proteinExistence type="inferred from homology"/>
<reference evidence="15 16" key="1">
    <citation type="submission" date="2017-12" db="EMBL/GenBank/DDBJ databases">
        <title>Genome Sequence of the Amphotericin B-resistant Candida duobushaemulonii strain, B09383.</title>
        <authorList>
            <person name="Chow N.A."/>
            <person name="Gade L."/>
            <person name="Batra D."/>
            <person name="Rowe L.A."/>
            <person name="Loparev V.N."/>
            <person name="Litvintseva A.P."/>
        </authorList>
    </citation>
    <scope>NUCLEOTIDE SEQUENCE [LARGE SCALE GENOMIC DNA]</scope>
    <source>
        <strain evidence="15 16">B09383</strain>
    </source>
</reference>
<dbReference type="Gene3D" id="3.30.70.100">
    <property type="match status" value="1"/>
</dbReference>
<keyword evidence="4" id="KW-0436">Ligase</keyword>
<sequence>MSDTDFVTIFQTPLHCKTCIETVDDALKEVSGVKNVDVDLQAQRIAIKGSAPPSAIVKALSNIGKDAIIRGSGKPDSAAVCILESFQPQDSDKPVKDTPLTKKDSHLLEIRRVLLEQKESLTSRRSLSIKISSFPNSTTLSSVFLVLQEVLLELNSYIERLSLADNKMEQLPDELLNVCDDRLKVLDLHCNDLQEFPVMICTCFPRLEFLDVSSNRLKGLPPQVSLLADLRVLHLSNNNFSYLPPTLGELISLERLTVSGNPLVIPSQQTFQSLEKDTNRLKAYLLSNSVILEQNINQQVNKSKPTSLSAMRSRSVSDTRSKSSKASRRMGLIINKAKNPNSKDMLHKSDEPNDTSDYNHAKSHSDGQEAQSPMKVSSPSRTRSRQNTMIEINDMLQQPELSDTEYKSGAYFRRLSTLQEIPYGDAGKDLAKVDRLSEITKAPELSTNSSPKLPGLNRNLTTTGSSSIANETQGTGNLAGTEPSTLELTCILKIARKILFAFSEFHSSIKRLTGFCIDRKVAAKTISLLHNSKSDIDTLVENMENAEERKEENSDLFGAVAGCSFWDDINAFLKAIIQTFSSVKLIMKDAPILNEVRQSMANLTRATKELTILLEASSYSSFSDANQATSVAWNNSHTNLAHYGNSSAPVRTPLVATVGAAAAQAIMPGNDGQSSSFFPPMTGDPSATSSGTTMDHNYFTYTDLLNEEDFKLLHDAPQSQYRLTQRFDESISNPENGNAGYGHGKEFRHDNSVLKKDGCSVKSQPQVQILGQGTFAADEPGNENGEDIVLTHPSHTTFHSDPLTPEQIQIEKRTRFYRWHIDSALYGLSPPKVTTLLGIKVPPATQTQTIDYDDGSGDRLEISQGATCFVSGNEAFERLSESEKEFALNSVVEYAPHPYIFISPAKATKDGLTMVSEGKETPLAELPEWEEAKITGYGCLDHFDENDVFNNSWHIYGEILKHPSTSNIILDIGMPVLHKSNRYNCRMISYNGQILLIRPKLYLANNGNYREMRYFSPWLRPRHHEVFQLPECIKCITGQSEVPIGDCVIQTDDTRIGAETCEELFTPQSPHISMALDGVEIFTNSSGSHHELRKLDTRLELISEATKKCGGVYLYANQRGCDGDRLYYDGCACIIVNGKMVAQGSQFSLKDVEVVTATIDLDDVKAYRNQKSAALQSVASSTAYHSIPTHFKIASNTDVLNSEVRASGQLGIKYHAPEEEIALGPACWLWDYLRRSRTGGFFLPLSGGIDSCATAVIVHSMCRLVSSEIDDGNEQVLDDLRALIHDEGLNSVTPQEVAAKLFYTSFMGTSNSSLETRERARDLAHEIGSNHVDLNMDSLVSAVIKVFEVATGRRPIFKVFGGSQTENLALQNIQARLRMVLSYLFAQLLPWTKNRVGGLLVLGSANVDECLRGYLTKYDCSSADINPIGGISKTDLKKFISWASAKFSLPILHKFLEATPTAELEPITEDYVQSDEIDMGMSYLELSRFGKLRKVENCGPESMFVKLYHEWSQPPFNYSAATIADKVKRFWFFYAVNRHKMTTMTPSYHAEQYSPDDNRFDLRPFLINPRFPLASKNIDQLVKNIEKFEGN</sequence>
<keyword evidence="16" id="KW-1185">Reference proteome</keyword>
<dbReference type="GeneID" id="37004477"/>
<dbReference type="HAMAP" id="MF_02090">
    <property type="entry name" value="NadE_glutamine_dep"/>
    <property type="match status" value="1"/>
</dbReference>
<dbReference type="CDD" id="cd00371">
    <property type="entry name" value="HMA"/>
    <property type="match status" value="1"/>
</dbReference>
<dbReference type="Pfam" id="PF00403">
    <property type="entry name" value="HMA"/>
    <property type="match status" value="1"/>
</dbReference>
<dbReference type="InterPro" id="IPR032675">
    <property type="entry name" value="LRR_dom_sf"/>
</dbReference>
<evidence type="ECO:0000256" key="5">
    <source>
        <dbReference type="ARBA" id="ARBA00022614"/>
    </source>
</evidence>
<evidence type="ECO:0000256" key="11">
    <source>
        <dbReference type="SAM" id="Coils"/>
    </source>
</evidence>
<dbReference type="SMART" id="SM00369">
    <property type="entry name" value="LRR_TYP"/>
    <property type="match status" value="3"/>
</dbReference>
<feature type="region of interest" description="Disordered" evidence="12">
    <location>
        <begin position="297"/>
        <end position="384"/>
    </location>
</feature>
<dbReference type="NCBIfam" id="TIGR00552">
    <property type="entry name" value="nadE"/>
    <property type="match status" value="1"/>
</dbReference>
<dbReference type="GO" id="GO:0005737">
    <property type="term" value="C:cytoplasm"/>
    <property type="evidence" value="ECO:0007669"/>
    <property type="project" value="InterPro"/>
</dbReference>
<feature type="compositionally biased region" description="Polar residues" evidence="12">
    <location>
        <begin position="297"/>
        <end position="310"/>
    </location>
</feature>
<dbReference type="RefSeq" id="XP_025337860.1">
    <property type="nucleotide sequence ID" value="XM_025482917.1"/>
</dbReference>
<dbReference type="Pfam" id="PF10428">
    <property type="entry name" value="SOG2"/>
    <property type="match status" value="2"/>
</dbReference>
<accession>A0A2V1AFR7</accession>
<evidence type="ECO:0000313" key="15">
    <source>
        <dbReference type="EMBL" id="PVH16920.1"/>
    </source>
</evidence>
<comment type="pathway">
    <text evidence="1">Cofactor biosynthesis; NAD(+) biosynthesis; NAD(+) from deamido-NAD(+) (L-Gln route): step 1/1.</text>
</comment>
<dbReference type="SUPFAM" id="SSF52402">
    <property type="entry name" value="Adenine nucleotide alpha hydrolases-like"/>
    <property type="match status" value="1"/>
</dbReference>
<evidence type="ECO:0000256" key="8">
    <source>
        <dbReference type="ARBA" id="ARBA00022840"/>
    </source>
</evidence>
<dbReference type="InterPro" id="IPR003010">
    <property type="entry name" value="C-N_Hydrolase"/>
</dbReference>
<feature type="coiled-coil region" evidence="11">
    <location>
        <begin position="529"/>
        <end position="556"/>
    </location>
</feature>
<dbReference type="InterPro" id="IPR019487">
    <property type="entry name" value="RAM_signalling_pathway_SOG2"/>
</dbReference>
<gene>
    <name evidence="15" type="ORF">CXQ87_004478</name>
</gene>
<dbReference type="Proteomes" id="UP000244406">
    <property type="component" value="Unassembled WGS sequence"/>
</dbReference>
<feature type="domain" description="HMA" evidence="14">
    <location>
        <begin position="5"/>
        <end position="68"/>
    </location>
</feature>
<keyword evidence="5" id="KW-0433">Leucine-rich repeat</keyword>
<dbReference type="PROSITE" id="PS51450">
    <property type="entry name" value="LRR"/>
    <property type="match status" value="1"/>
</dbReference>
<dbReference type="InterPro" id="IPR003591">
    <property type="entry name" value="Leu-rich_rpt_typical-subtyp"/>
</dbReference>
<dbReference type="GO" id="GO:0003952">
    <property type="term" value="F:NAD+ synthase (glutamine-hydrolyzing) activity"/>
    <property type="evidence" value="ECO:0007669"/>
    <property type="project" value="UniProtKB-EC"/>
</dbReference>
<dbReference type="SUPFAM" id="SSF55008">
    <property type="entry name" value="HMA, heavy metal-associated domain"/>
    <property type="match status" value="1"/>
</dbReference>
<dbReference type="Gene3D" id="3.60.110.10">
    <property type="entry name" value="Carbon-nitrogen hydrolase"/>
    <property type="match status" value="1"/>
</dbReference>
<dbReference type="InterPro" id="IPR001611">
    <property type="entry name" value="Leu-rich_rpt"/>
</dbReference>
<dbReference type="CDD" id="cd00553">
    <property type="entry name" value="NAD_synthase"/>
    <property type="match status" value="1"/>
</dbReference>
<keyword evidence="9" id="KW-0520">NAD</keyword>
<feature type="domain" description="CN hydrolase" evidence="13">
    <location>
        <begin position="889"/>
        <end position="1161"/>
    </location>
</feature>
<dbReference type="GO" id="GO:0004359">
    <property type="term" value="F:glutaminase activity"/>
    <property type="evidence" value="ECO:0007669"/>
    <property type="project" value="InterPro"/>
</dbReference>
<protein>
    <recommendedName>
        <fullName evidence="3">NAD(+) synthase (glutamine-hydrolyzing)</fullName>
        <ecNumber evidence="3">6.3.5.1</ecNumber>
    </recommendedName>
    <alternativeName>
        <fullName evidence="10">NAD(+) synthase [glutamine-hydrolyzing]</fullName>
    </alternativeName>
</protein>
<feature type="compositionally biased region" description="Polar residues" evidence="12">
    <location>
        <begin position="368"/>
        <end position="384"/>
    </location>
</feature>
<dbReference type="Pfam" id="PF13855">
    <property type="entry name" value="LRR_8"/>
    <property type="match status" value="1"/>
</dbReference>
<dbReference type="PANTHER" id="PTHR23090:SF9">
    <property type="entry name" value="GLUTAMINE-DEPENDENT NAD(+) SYNTHETASE"/>
    <property type="match status" value="1"/>
</dbReference>
<evidence type="ECO:0000256" key="9">
    <source>
        <dbReference type="ARBA" id="ARBA00023027"/>
    </source>
</evidence>
<dbReference type="InterPro" id="IPR036163">
    <property type="entry name" value="HMA_dom_sf"/>
</dbReference>
<dbReference type="InterPro" id="IPR036526">
    <property type="entry name" value="C-N_Hydrolase_sf"/>
</dbReference>
<evidence type="ECO:0000256" key="10">
    <source>
        <dbReference type="ARBA" id="ARBA00030681"/>
    </source>
</evidence>
<evidence type="ECO:0000256" key="3">
    <source>
        <dbReference type="ARBA" id="ARBA00012743"/>
    </source>
</evidence>
<dbReference type="PANTHER" id="PTHR23090">
    <property type="entry name" value="NH 3 /GLUTAMINE-DEPENDENT NAD + SYNTHETASE"/>
    <property type="match status" value="1"/>
</dbReference>
<keyword evidence="7" id="KW-0547">Nucleotide-binding</keyword>
<evidence type="ECO:0000313" key="16">
    <source>
        <dbReference type="Proteomes" id="UP000244406"/>
    </source>
</evidence>